<dbReference type="VEuPathDB" id="AmoebaDB:EIN_234440"/>
<dbReference type="Proteomes" id="UP000014680">
    <property type="component" value="Unassembled WGS sequence"/>
</dbReference>
<dbReference type="KEGG" id="eiv:EIN_234440"/>
<evidence type="ECO:0000313" key="1">
    <source>
        <dbReference type="EMBL" id="ELP86007.1"/>
    </source>
</evidence>
<dbReference type="GeneID" id="14884990"/>
<dbReference type="OrthoDB" id="34643at2759"/>
<accession>L7FKP2</accession>
<keyword evidence="2" id="KW-1185">Reference proteome</keyword>
<dbReference type="PANTHER" id="PTHR45661">
    <property type="entry name" value="SURFACE ANTIGEN"/>
    <property type="match status" value="1"/>
</dbReference>
<gene>
    <name evidence="1" type="ORF">EIN_234440</name>
</gene>
<dbReference type="PANTHER" id="PTHR45661:SF3">
    <property type="entry name" value="IG-LIKE DOMAIN-CONTAINING PROTEIN"/>
    <property type="match status" value="1"/>
</dbReference>
<dbReference type="InterPro" id="IPR026906">
    <property type="entry name" value="LRR_5"/>
</dbReference>
<evidence type="ECO:0000313" key="2">
    <source>
        <dbReference type="Proteomes" id="UP000014680"/>
    </source>
</evidence>
<proteinExistence type="predicted"/>
<reference evidence="1 2" key="1">
    <citation type="submission" date="2012-10" db="EMBL/GenBank/DDBJ databases">
        <authorList>
            <person name="Zafar N."/>
            <person name="Inman J."/>
            <person name="Hall N."/>
            <person name="Lorenzi H."/>
            <person name="Caler E."/>
        </authorList>
    </citation>
    <scope>NUCLEOTIDE SEQUENCE [LARGE SCALE GENOMIC DNA]</scope>
    <source>
        <strain evidence="1 2">IP1</strain>
    </source>
</reference>
<dbReference type="SUPFAM" id="SSF52058">
    <property type="entry name" value="L domain-like"/>
    <property type="match status" value="1"/>
</dbReference>
<dbReference type="EMBL" id="KB207020">
    <property type="protein sequence ID" value="ELP86007.1"/>
    <property type="molecule type" value="Genomic_DNA"/>
</dbReference>
<name>L7FKP2_ENTIV</name>
<dbReference type="AlphaFoldDB" id="L7FKP2"/>
<dbReference type="RefSeq" id="XP_004185353.1">
    <property type="nucleotide sequence ID" value="XM_004185305.1"/>
</dbReference>
<dbReference type="InterPro" id="IPR053139">
    <property type="entry name" value="Surface_bspA-like"/>
</dbReference>
<dbReference type="Pfam" id="PF13306">
    <property type="entry name" value="LRR_5"/>
    <property type="match status" value="1"/>
</dbReference>
<sequence>MTEEDCGIFNKIKLFFKVMFLSVSHMDTFNMWNIPISFWNFHKSITLNEKEIPFIQKYSHLVLYTFDSIIIWKWSCEDLDLSDLNCMSIEINNTDHKEFTVQIRTTVKRVKTDSLKEIHFFCSQEIEIEVLKKMDYNTLCPTKMTDFFELPPNYDIIIEEREYNRRLLKCPESLLNLPEFVKMSPDEQFNYRVFVNLVADLEVLELVTHGTPVREKHIISPTKTVISDQVDMANLSFVNVSFDCFDFAKLPTSLTSIKLSNLYNQPINLAVVVLKEITCDYCRNINITLNTALKSIDLNECYKVFFNSPQGAVYLTHFDSYHTYHTSGKNIVVDYLIPYKEKCEQGPCWADSVAEGFNYIKGMVYTTPGFSSSENGYWCEDPLGIPTKPANILAHRTCYKKDIVYIWFRAIKDIGDFCFCECNFKSRPKIELSDELTHLGIGAFSGAINLESVRLPVGLTKLPYKAFYNVTSLTEIKTNETQIEIDDFTLYGCSKLEKYPKFVVAKGANYSDKFLIKFCELKNIEIGREVTKLWKRSFADCTTLTEIKIPQSVLFVDDLSFVGCSNLQNILFDENVVLGKHLCFANLVNLVNIKLPTTLTKIRNFMFKNCVSLLNIQIPSSVIQIEDMAFYGCRSLQYFVVPLTVKSVGLMCFKDCTSLSSLSCCVSLQLPKSTLMGTNALITHF</sequence>
<dbReference type="Gene3D" id="3.80.10.10">
    <property type="entry name" value="Ribonuclease Inhibitor"/>
    <property type="match status" value="3"/>
</dbReference>
<protein>
    <recommendedName>
        <fullName evidence="3">Leucine rich repeat containing protein BspA family protein</fullName>
    </recommendedName>
</protein>
<evidence type="ECO:0008006" key="3">
    <source>
        <dbReference type="Google" id="ProtNLM"/>
    </source>
</evidence>
<dbReference type="InterPro" id="IPR032675">
    <property type="entry name" value="LRR_dom_sf"/>
</dbReference>
<organism evidence="1 2">
    <name type="scientific">Entamoeba invadens IP1</name>
    <dbReference type="NCBI Taxonomy" id="370355"/>
    <lineage>
        <taxon>Eukaryota</taxon>
        <taxon>Amoebozoa</taxon>
        <taxon>Evosea</taxon>
        <taxon>Archamoebae</taxon>
        <taxon>Mastigamoebida</taxon>
        <taxon>Entamoebidae</taxon>
        <taxon>Entamoeba</taxon>
    </lineage>
</organism>